<dbReference type="InterPro" id="IPR011640">
    <property type="entry name" value="Fe2_transport_prot_B_C"/>
</dbReference>
<organism evidence="15">
    <name type="scientific">hydrocarbon metagenome</name>
    <dbReference type="NCBI Taxonomy" id="938273"/>
    <lineage>
        <taxon>unclassified sequences</taxon>
        <taxon>metagenomes</taxon>
        <taxon>ecological metagenomes</taxon>
    </lineage>
</organism>
<evidence type="ECO:0000256" key="12">
    <source>
        <dbReference type="ARBA" id="ARBA00031200"/>
    </source>
</evidence>
<dbReference type="NCBIfam" id="TIGR00437">
    <property type="entry name" value="feoB"/>
    <property type="match status" value="1"/>
</dbReference>
<dbReference type="InterPro" id="IPR027417">
    <property type="entry name" value="P-loop_NTPase"/>
</dbReference>
<accession>A0A0W8G4L0</accession>
<dbReference type="GO" id="GO:0005886">
    <property type="term" value="C:plasma membrane"/>
    <property type="evidence" value="ECO:0007669"/>
    <property type="project" value="UniProtKB-SubCell"/>
</dbReference>
<evidence type="ECO:0000256" key="10">
    <source>
        <dbReference type="ARBA" id="ARBA00023134"/>
    </source>
</evidence>
<dbReference type="NCBIfam" id="TIGR00231">
    <property type="entry name" value="small_GTP"/>
    <property type="match status" value="1"/>
</dbReference>
<feature type="transmembrane region" description="Helical" evidence="13">
    <location>
        <begin position="434"/>
        <end position="460"/>
    </location>
</feature>
<evidence type="ECO:0000256" key="2">
    <source>
        <dbReference type="ARBA" id="ARBA00022448"/>
    </source>
</evidence>
<feature type="transmembrane region" description="Helical" evidence="13">
    <location>
        <begin position="669"/>
        <end position="695"/>
    </location>
</feature>
<evidence type="ECO:0000256" key="9">
    <source>
        <dbReference type="ARBA" id="ARBA00023065"/>
    </source>
</evidence>
<comment type="subcellular location">
    <subcellularLocation>
        <location evidence="1">Cell membrane</location>
        <topology evidence="1">Multi-pass membrane protein</topology>
    </subcellularLocation>
</comment>
<feature type="domain" description="FeoB-type G" evidence="14">
    <location>
        <begin position="5"/>
        <end position="167"/>
    </location>
</feature>
<evidence type="ECO:0000256" key="6">
    <source>
        <dbReference type="ARBA" id="ARBA00022741"/>
    </source>
</evidence>
<keyword evidence="4" id="KW-0410">Iron transport</keyword>
<evidence type="ECO:0000256" key="5">
    <source>
        <dbReference type="ARBA" id="ARBA00022692"/>
    </source>
</evidence>
<dbReference type="InterPro" id="IPR005225">
    <property type="entry name" value="Small_GTP-bd"/>
</dbReference>
<dbReference type="GO" id="GO:0005525">
    <property type="term" value="F:GTP binding"/>
    <property type="evidence" value="ECO:0007669"/>
    <property type="project" value="UniProtKB-KW"/>
</dbReference>
<feature type="transmembrane region" description="Helical" evidence="13">
    <location>
        <begin position="528"/>
        <end position="546"/>
    </location>
</feature>
<evidence type="ECO:0000313" key="15">
    <source>
        <dbReference type="EMBL" id="KUG27985.1"/>
    </source>
</evidence>
<feature type="transmembrane region" description="Helical" evidence="13">
    <location>
        <begin position="396"/>
        <end position="422"/>
    </location>
</feature>
<dbReference type="Pfam" id="PF02421">
    <property type="entry name" value="FeoB_N"/>
    <property type="match status" value="1"/>
</dbReference>
<feature type="transmembrane region" description="Helical" evidence="13">
    <location>
        <begin position="466"/>
        <end position="486"/>
    </location>
</feature>
<protein>
    <recommendedName>
        <fullName evidence="12">Ferrous iron transport protein B</fullName>
    </recommendedName>
</protein>
<sequence>MSQAHIRAAMSGQPNCGKSTMFNAITGGSARVGNYPGITVDRLEGTYRKNGYEIKLVDLPGTYSLTSYSMEEVVARNVIVDEHPDVVINMVDATALERSLYLAVQFMEIGAPLVLGLNMMDEVRRSGVTIDTKKLSQLLNVPVVACTARLGQGREELMTEVVQLAKDTKGLWKPIRLSYGPDLDPILERMAKRIEEEGFMAGRHDPRWVAIKYLEGDELVIEAGRAAGPLSVELEAICAEAEKITRNNSNTTPDAIIADWRYGFINGLLKQGVVTGGDELRRNFSDTIDRIVTHKLLGPLIMAGVLWAMFFVTFTLGAYPQGWIEDGFTWLSGLGTTYIPEGYTQSLIVSGILGGVGAVIGFTPLILIMFAMLVFLEDLGYMARVAYMMDKVMRVFGLHGMSVMPLIMSGGIPGGCAVPGVMCARTLRSPRERLATILTAPFMVCGAKTTAYLMLVAAFFPQSPTGAMFAVVIAAWVFVLLVSRLLRSTVVKGESTPFVMEIPPYRLPTLRGVAVHTLERVWQYVKKAGTVILAVSIVMWAVMTFPELPEDTVAGYDARRSIAEEQVKTANPAVQGEELDTLVSEAQTPITDEQNEAALQYSIGGRVGSFLKPVTDLAGFPWQANIALIGAFAAKEVFVSTMATAYSMGEVDPEDATSLSDRLAADPAWTLPAILSVFVFMLLYTPCMVTVVAIAKESNWKWALFSVGGSMAFAFVVSVAVYHTTKLFV</sequence>
<evidence type="ECO:0000256" key="8">
    <source>
        <dbReference type="ARBA" id="ARBA00023004"/>
    </source>
</evidence>
<evidence type="ECO:0000256" key="3">
    <source>
        <dbReference type="ARBA" id="ARBA00022475"/>
    </source>
</evidence>
<dbReference type="PANTHER" id="PTHR43185">
    <property type="entry name" value="FERROUS IRON TRANSPORT PROTEIN B"/>
    <property type="match status" value="1"/>
</dbReference>
<reference evidence="15" key="1">
    <citation type="journal article" date="2015" name="Proc. Natl. Acad. Sci. U.S.A.">
        <title>Networks of energetic and metabolic interactions define dynamics in microbial communities.</title>
        <authorList>
            <person name="Embree M."/>
            <person name="Liu J.K."/>
            <person name="Al-Bassam M.M."/>
            <person name="Zengler K."/>
        </authorList>
    </citation>
    <scope>NUCLEOTIDE SEQUENCE</scope>
</reference>
<dbReference type="InterPro" id="IPR041069">
    <property type="entry name" value="FeoB_Cyto"/>
</dbReference>
<dbReference type="InterPro" id="IPR030389">
    <property type="entry name" value="G_FEOB_dom"/>
</dbReference>
<dbReference type="SUPFAM" id="SSF52540">
    <property type="entry name" value="P-loop containing nucleoside triphosphate hydrolases"/>
    <property type="match status" value="1"/>
</dbReference>
<keyword evidence="11 13" id="KW-0472">Membrane</keyword>
<dbReference type="Gene3D" id="1.10.287.1770">
    <property type="match status" value="1"/>
</dbReference>
<keyword evidence="2" id="KW-0813">Transport</keyword>
<feature type="transmembrane region" description="Helical" evidence="13">
    <location>
        <begin position="347"/>
        <end position="376"/>
    </location>
</feature>
<comment type="caution">
    <text evidence="15">The sequence shown here is derived from an EMBL/GenBank/DDBJ whole genome shotgun (WGS) entry which is preliminary data.</text>
</comment>
<dbReference type="CDD" id="cd01879">
    <property type="entry name" value="FeoB"/>
    <property type="match status" value="1"/>
</dbReference>
<keyword evidence="8" id="KW-0408">Iron</keyword>
<keyword evidence="9" id="KW-0406">Ion transport</keyword>
<feature type="transmembrane region" description="Helical" evidence="13">
    <location>
        <begin position="702"/>
        <end position="723"/>
    </location>
</feature>
<evidence type="ECO:0000259" key="14">
    <source>
        <dbReference type="PROSITE" id="PS51711"/>
    </source>
</evidence>
<dbReference type="Pfam" id="PF07664">
    <property type="entry name" value="FeoB_C"/>
    <property type="match status" value="1"/>
</dbReference>
<evidence type="ECO:0000256" key="4">
    <source>
        <dbReference type="ARBA" id="ARBA00022496"/>
    </source>
</evidence>
<dbReference type="AlphaFoldDB" id="A0A0W8G4L0"/>
<dbReference type="PRINTS" id="PR00326">
    <property type="entry name" value="GTP1OBG"/>
</dbReference>
<dbReference type="GO" id="GO:0015093">
    <property type="term" value="F:ferrous iron transmembrane transporter activity"/>
    <property type="evidence" value="ECO:0007669"/>
    <property type="project" value="InterPro"/>
</dbReference>
<dbReference type="EMBL" id="LNQE01000270">
    <property type="protein sequence ID" value="KUG27985.1"/>
    <property type="molecule type" value="Genomic_DNA"/>
</dbReference>
<dbReference type="InterPro" id="IPR050860">
    <property type="entry name" value="FeoB_GTPase"/>
</dbReference>
<evidence type="ECO:0000256" key="1">
    <source>
        <dbReference type="ARBA" id="ARBA00004651"/>
    </source>
</evidence>
<proteinExistence type="predicted"/>
<dbReference type="InterPro" id="IPR003373">
    <property type="entry name" value="Fe2_transport_prot-B"/>
</dbReference>
<evidence type="ECO:0000256" key="13">
    <source>
        <dbReference type="SAM" id="Phobius"/>
    </source>
</evidence>
<dbReference type="InterPro" id="IPR011642">
    <property type="entry name" value="Gate_dom"/>
</dbReference>
<evidence type="ECO:0000256" key="7">
    <source>
        <dbReference type="ARBA" id="ARBA00022989"/>
    </source>
</evidence>
<keyword evidence="5 13" id="KW-0812">Transmembrane</keyword>
<keyword evidence="10" id="KW-0342">GTP-binding</keyword>
<feature type="transmembrane region" description="Helical" evidence="13">
    <location>
        <begin position="296"/>
        <end position="319"/>
    </location>
</feature>
<keyword evidence="7 13" id="KW-1133">Transmembrane helix</keyword>
<name>A0A0W8G4L0_9ZZZZ</name>
<dbReference type="Pfam" id="PF07670">
    <property type="entry name" value="Gate"/>
    <property type="match status" value="2"/>
</dbReference>
<keyword evidence="3" id="KW-1003">Cell membrane</keyword>
<dbReference type="InterPro" id="IPR006073">
    <property type="entry name" value="GTP-bd"/>
</dbReference>
<gene>
    <name evidence="15" type="ORF">ASZ90_002157</name>
</gene>
<dbReference type="PANTHER" id="PTHR43185:SF1">
    <property type="entry name" value="FE(2+) TRANSPORTER FEOB"/>
    <property type="match status" value="1"/>
</dbReference>
<dbReference type="PROSITE" id="PS51711">
    <property type="entry name" value="G_FEOB"/>
    <property type="match status" value="1"/>
</dbReference>
<dbReference type="Pfam" id="PF17910">
    <property type="entry name" value="FeoB_Cyto"/>
    <property type="match status" value="1"/>
</dbReference>
<keyword evidence="6" id="KW-0547">Nucleotide-binding</keyword>
<dbReference type="Gene3D" id="3.40.50.300">
    <property type="entry name" value="P-loop containing nucleotide triphosphate hydrolases"/>
    <property type="match status" value="1"/>
</dbReference>
<evidence type="ECO:0000256" key="11">
    <source>
        <dbReference type="ARBA" id="ARBA00023136"/>
    </source>
</evidence>